<dbReference type="PANTHER" id="PTHR34282">
    <property type="entry name" value="OS01G0228800 PROTEIN-RELATED"/>
    <property type="match status" value="1"/>
</dbReference>
<feature type="region of interest" description="Disordered" evidence="1">
    <location>
        <begin position="625"/>
        <end position="656"/>
    </location>
</feature>
<accession>A0A2G5FAC4</accession>
<gene>
    <name evidence="3" type="ORF">AQUCO_00100436v1</name>
</gene>
<reference evidence="3 4" key="1">
    <citation type="submission" date="2017-09" db="EMBL/GenBank/DDBJ databases">
        <title>WGS assembly of Aquilegia coerulea Goldsmith.</title>
        <authorList>
            <person name="Hodges S."/>
            <person name="Kramer E."/>
            <person name="Nordborg M."/>
            <person name="Tomkins J."/>
            <person name="Borevitz J."/>
            <person name="Derieg N."/>
            <person name="Yan J."/>
            <person name="Mihaltcheva S."/>
            <person name="Hayes R.D."/>
            <person name="Rokhsar D."/>
        </authorList>
    </citation>
    <scope>NUCLEOTIDE SEQUENCE [LARGE SCALE GENOMIC DNA]</scope>
    <source>
        <strain evidence="4">cv. Goldsmith</strain>
    </source>
</reference>
<feature type="compositionally biased region" description="Basic and acidic residues" evidence="1">
    <location>
        <begin position="428"/>
        <end position="451"/>
    </location>
</feature>
<sequence length="872" mass="99306">MPQDRLRSVVYRSLVTCDDPNGVVDYKTMRKSKTSSRKQDQQVRRVETRKDSIQSSVCKEQELFSGGYKEESNIPPPIEILEVSKGAQKLNLMIDSWSKGISFDGQSTDIARDLLKGALDLQESLVLLSKLQEASQYLSEKKMKQKHKYVGKIDSVCIERFDSDRFVEKHNHREIQRGRLSHDGSSSNSVEELKKVIRDSLTRQNLLSIPSIEEKASSFCRREFADFSDIPSTSTSSSQSSLLQSNNLVSTDWSVSSTSKKMKAKAPSVIAKLMGLEDFPSETTSVPIKQPKSMKLVDHLRPIIDIEMPNARKAYLLRRNEDPERKTLKEVIETMHLKGLLKGSDVQRFELHRHNSYESSSKQRLEDESPPIVLIKPLHFPCKDDEYRLLRNSSQEEESYNSRKLDLREEASNRRSNQHKGALQPEEMNNKREPNEKPLTRTLLHKEENLKNVEISDEVETEKAPIKRPFREEGALNSNKELRKKQELKEPQTRGRSPTNKAKLASVPRNHKPQEKVAEIKKIGKLKRALPNRKMPVDKEIVKSIPRPRPSELVRTTTTKCSRKPASGTSITRSHNEKKESTTQNPRPIQSIQYKAHSSLGQAKKHARKAKPEKESMVNKIECKHRDKEIDQTSKTEPLSIMTSSSQIEDHGEEHKSSLYEIPTENSQHGSSIKSAEESEQQLVDKKIEMEETGKRGINLKELLLNSPAFLSCAEDLFELHMNQPTLIQTTYKTEDVNVINTRLFLDCANELIQCRSRSCQVLLVGYPWVVIHAVSPKPTTSLEQLIEEVCDGFDKLENYIKVADDISPTDGIRVMLEKDIKSKGPLGGSLCDLGWKHGFSVNEADAVFNELEKQVLSELIEEIIVDYSNTQ</sequence>
<dbReference type="PANTHER" id="PTHR34282:SF2">
    <property type="entry name" value="DUF3741 DOMAIN-CONTAINING PROTEIN"/>
    <property type="match status" value="1"/>
</dbReference>
<dbReference type="FunCoup" id="A0A2G5FAC4">
    <property type="interactions" value="424"/>
</dbReference>
<dbReference type="Pfam" id="PF14383">
    <property type="entry name" value="VARLMGL"/>
    <property type="match status" value="1"/>
</dbReference>
<proteinExistence type="predicted"/>
<feature type="region of interest" description="Disordered" evidence="1">
    <location>
        <begin position="27"/>
        <end position="51"/>
    </location>
</feature>
<feature type="compositionally biased region" description="Basic and acidic residues" evidence="1">
    <location>
        <begin position="461"/>
        <end position="493"/>
    </location>
</feature>
<dbReference type="EMBL" id="KZ305018">
    <property type="protein sequence ID" value="PIA64963.1"/>
    <property type="molecule type" value="Genomic_DNA"/>
</dbReference>
<feature type="region of interest" description="Disordered" evidence="1">
    <location>
        <begin position="549"/>
        <end position="589"/>
    </location>
</feature>
<dbReference type="InterPro" id="IPR032795">
    <property type="entry name" value="DUF3741-assoc"/>
</dbReference>
<evidence type="ECO:0000313" key="3">
    <source>
        <dbReference type="EMBL" id="PIA64963.1"/>
    </source>
</evidence>
<evidence type="ECO:0000256" key="1">
    <source>
        <dbReference type="SAM" id="MobiDB-lite"/>
    </source>
</evidence>
<feature type="region of interest" description="Disordered" evidence="1">
    <location>
        <begin position="392"/>
        <end position="514"/>
    </location>
</feature>
<evidence type="ECO:0000313" key="4">
    <source>
        <dbReference type="Proteomes" id="UP000230069"/>
    </source>
</evidence>
<feature type="compositionally biased region" description="Basic and acidic residues" evidence="1">
    <location>
        <begin position="400"/>
        <end position="413"/>
    </location>
</feature>
<dbReference type="Proteomes" id="UP000230069">
    <property type="component" value="Unassembled WGS sequence"/>
</dbReference>
<protein>
    <recommendedName>
        <fullName evidence="2">DUF3741 domain-containing protein</fullName>
    </recommendedName>
</protein>
<feature type="region of interest" description="Disordered" evidence="1">
    <location>
        <begin position="598"/>
        <end position="617"/>
    </location>
</feature>
<keyword evidence="4" id="KW-1185">Reference proteome</keyword>
<dbReference type="AlphaFoldDB" id="A0A2G5FAC4"/>
<dbReference type="InParanoid" id="A0A2G5FAC4"/>
<evidence type="ECO:0000259" key="2">
    <source>
        <dbReference type="Pfam" id="PF14383"/>
    </source>
</evidence>
<dbReference type="OrthoDB" id="1079501at2759"/>
<feature type="compositionally biased region" description="Basic and acidic residues" evidence="1">
    <location>
        <begin position="37"/>
        <end position="51"/>
    </location>
</feature>
<name>A0A2G5FAC4_AQUCA</name>
<feature type="domain" description="DUF3741" evidence="2">
    <location>
        <begin position="259"/>
        <end position="283"/>
    </location>
</feature>
<organism evidence="3 4">
    <name type="scientific">Aquilegia coerulea</name>
    <name type="common">Rocky mountain columbine</name>
    <dbReference type="NCBI Taxonomy" id="218851"/>
    <lineage>
        <taxon>Eukaryota</taxon>
        <taxon>Viridiplantae</taxon>
        <taxon>Streptophyta</taxon>
        <taxon>Embryophyta</taxon>
        <taxon>Tracheophyta</taxon>
        <taxon>Spermatophyta</taxon>
        <taxon>Magnoliopsida</taxon>
        <taxon>Ranunculales</taxon>
        <taxon>Ranunculaceae</taxon>
        <taxon>Thalictroideae</taxon>
        <taxon>Aquilegia</taxon>
    </lineage>
</organism>
<feature type="compositionally biased region" description="Polar residues" evidence="1">
    <location>
        <begin position="635"/>
        <end position="647"/>
    </location>
</feature>
<feature type="compositionally biased region" description="Basic and acidic residues" evidence="1">
    <location>
        <begin position="625"/>
        <end position="634"/>
    </location>
</feature>
<dbReference type="STRING" id="218851.A0A2G5FAC4"/>